<gene>
    <name evidence="2" type="ORF">MAR_017020</name>
</gene>
<proteinExistence type="predicted"/>
<feature type="region of interest" description="Disordered" evidence="1">
    <location>
        <begin position="295"/>
        <end position="314"/>
    </location>
</feature>
<accession>A0ABY7EE37</accession>
<sequence>MRHQCSISGEEECAKTYTGAHASEECCNKGCMWGSCLSMVWNTKPVYHYVVGSFCTFNHGECNDITGAFCNTTENTATDITKALCECAAIYQPGKKGDVKCIARGHVPVKKVWRLTAPPKQALVLRDLILPLHLQQTPVQKLEGKMNAVERPYAICYELDSTMTAKCEEEAPDNKCRATNITTTLGPTDPCQAQSNQTACCGQTDDKCVFISCTGLDDQPHTGCHKNSTDYPAFCKDAATDMCKYGYETESIGEFQRNMKNALKYLNENMKGLQSGQEALVSRIEALEGGMTKMDRTVFGQGPDKGKKGRGNIQSDIDRLKKENRLMRKKTKALEKAVKVMMSLNKQKGA</sequence>
<reference evidence="2" key="1">
    <citation type="submission" date="2022-11" db="EMBL/GenBank/DDBJ databases">
        <title>Centuries of genome instability and evolution in soft-shell clam transmissible cancer (bioRxiv).</title>
        <authorList>
            <person name="Hart S.F.M."/>
            <person name="Yonemitsu M.A."/>
            <person name="Giersch R.M."/>
            <person name="Beal B.F."/>
            <person name="Arriagada G."/>
            <person name="Davis B.W."/>
            <person name="Ostrander E.A."/>
            <person name="Goff S.P."/>
            <person name="Metzger M.J."/>
        </authorList>
    </citation>
    <scope>NUCLEOTIDE SEQUENCE</scope>
    <source>
        <strain evidence="2">MELC-2E11</strain>
        <tissue evidence="2">Siphon/mantle</tissue>
    </source>
</reference>
<name>A0ABY7EE37_MYAAR</name>
<dbReference type="EMBL" id="CP111017">
    <property type="protein sequence ID" value="WAR07062.1"/>
    <property type="molecule type" value="Genomic_DNA"/>
</dbReference>
<evidence type="ECO:0000313" key="2">
    <source>
        <dbReference type="EMBL" id="WAR07062.1"/>
    </source>
</evidence>
<evidence type="ECO:0000256" key="1">
    <source>
        <dbReference type="SAM" id="MobiDB-lite"/>
    </source>
</evidence>
<organism evidence="2 3">
    <name type="scientific">Mya arenaria</name>
    <name type="common">Soft-shell clam</name>
    <dbReference type="NCBI Taxonomy" id="6604"/>
    <lineage>
        <taxon>Eukaryota</taxon>
        <taxon>Metazoa</taxon>
        <taxon>Spiralia</taxon>
        <taxon>Lophotrochozoa</taxon>
        <taxon>Mollusca</taxon>
        <taxon>Bivalvia</taxon>
        <taxon>Autobranchia</taxon>
        <taxon>Heteroconchia</taxon>
        <taxon>Euheterodonta</taxon>
        <taxon>Imparidentia</taxon>
        <taxon>Neoheterodontei</taxon>
        <taxon>Myida</taxon>
        <taxon>Myoidea</taxon>
        <taxon>Myidae</taxon>
        <taxon>Mya</taxon>
    </lineage>
</organism>
<keyword evidence="3" id="KW-1185">Reference proteome</keyword>
<evidence type="ECO:0008006" key="4">
    <source>
        <dbReference type="Google" id="ProtNLM"/>
    </source>
</evidence>
<evidence type="ECO:0000313" key="3">
    <source>
        <dbReference type="Proteomes" id="UP001164746"/>
    </source>
</evidence>
<dbReference type="Proteomes" id="UP001164746">
    <property type="component" value="Chromosome 6"/>
</dbReference>
<protein>
    <recommendedName>
        <fullName evidence="4">Disintegrin domain-containing protein</fullName>
    </recommendedName>
</protein>